<dbReference type="InterPro" id="IPR015813">
    <property type="entry name" value="Pyrv/PenolPyrv_kinase-like_dom"/>
</dbReference>
<comment type="cofactor">
    <cofactor evidence="8 11">
        <name>Mg(2+)</name>
        <dbReference type="ChEBI" id="CHEBI:18420"/>
    </cofactor>
    <text evidence="8 11">Binds 1 Mg(2+) ion per subunit.</text>
</comment>
<evidence type="ECO:0000256" key="8">
    <source>
        <dbReference type="HAMAP-Rule" id="MF_00156"/>
    </source>
</evidence>
<evidence type="ECO:0000256" key="2">
    <source>
        <dbReference type="ARBA" id="ARBA00008676"/>
    </source>
</evidence>
<feature type="binding site" evidence="8 11">
    <location>
        <position position="114"/>
    </location>
    <ligand>
        <name>Mg(2+)</name>
        <dbReference type="ChEBI" id="CHEBI:18420"/>
    </ligand>
</feature>
<comment type="caution">
    <text evidence="12">The sequence shown here is derived from an EMBL/GenBank/DDBJ whole genome shotgun (WGS) entry which is preliminary data.</text>
</comment>
<keyword evidence="12" id="KW-0489">Methyltransferase</keyword>
<feature type="binding site" evidence="8 10">
    <location>
        <position position="84"/>
    </location>
    <ligand>
        <name>3-methyl-2-oxobutanoate</name>
        <dbReference type="ChEBI" id="CHEBI:11851"/>
    </ligand>
</feature>
<keyword evidence="6 8" id="KW-0479">Metal-binding</keyword>
<dbReference type="NCBIfam" id="NF001452">
    <property type="entry name" value="PRK00311.1"/>
    <property type="match status" value="1"/>
</dbReference>
<comment type="catalytic activity">
    <reaction evidence="8">
        <text>(6R)-5,10-methylene-5,6,7,8-tetrahydrofolate + 3-methyl-2-oxobutanoate + H2O = 2-dehydropantoate + (6S)-5,6,7,8-tetrahydrofolate</text>
        <dbReference type="Rhea" id="RHEA:11824"/>
        <dbReference type="ChEBI" id="CHEBI:11561"/>
        <dbReference type="ChEBI" id="CHEBI:11851"/>
        <dbReference type="ChEBI" id="CHEBI:15377"/>
        <dbReference type="ChEBI" id="CHEBI:15636"/>
        <dbReference type="ChEBI" id="CHEBI:57453"/>
        <dbReference type="EC" id="2.1.2.11"/>
    </reaction>
</comment>
<keyword evidence="8" id="KW-0963">Cytoplasm</keyword>
<dbReference type="Proteomes" id="UP000275281">
    <property type="component" value="Unassembled WGS sequence"/>
</dbReference>
<evidence type="ECO:0000313" key="12">
    <source>
        <dbReference type="EMBL" id="RPJ64838.1"/>
    </source>
</evidence>
<dbReference type="UniPathway" id="UPA00028">
    <property type="reaction ID" value="UER00003"/>
</dbReference>
<dbReference type="FunFam" id="3.20.20.60:FF:000003">
    <property type="entry name" value="3-methyl-2-oxobutanoate hydroxymethyltransferase"/>
    <property type="match status" value="1"/>
</dbReference>
<dbReference type="EC" id="2.1.2.11" evidence="8"/>
<dbReference type="NCBIfam" id="TIGR00222">
    <property type="entry name" value="panB"/>
    <property type="match status" value="1"/>
</dbReference>
<dbReference type="GO" id="GO:0015940">
    <property type="term" value="P:pantothenate biosynthetic process"/>
    <property type="evidence" value="ECO:0007669"/>
    <property type="project" value="UniProtKB-UniRule"/>
</dbReference>
<dbReference type="GO" id="GO:0005737">
    <property type="term" value="C:cytoplasm"/>
    <property type="evidence" value="ECO:0007669"/>
    <property type="project" value="UniProtKB-SubCell"/>
</dbReference>
<feature type="binding site" evidence="8 10">
    <location>
        <position position="112"/>
    </location>
    <ligand>
        <name>3-methyl-2-oxobutanoate</name>
        <dbReference type="ChEBI" id="CHEBI:11851"/>
    </ligand>
</feature>
<proteinExistence type="inferred from homology"/>
<dbReference type="GO" id="GO:0008168">
    <property type="term" value="F:methyltransferase activity"/>
    <property type="evidence" value="ECO:0007669"/>
    <property type="project" value="UniProtKB-KW"/>
</dbReference>
<feature type="binding site" evidence="8 10">
    <location>
        <begin position="45"/>
        <end position="46"/>
    </location>
    <ligand>
        <name>3-methyl-2-oxobutanoate</name>
        <dbReference type="ChEBI" id="CHEBI:11851"/>
    </ligand>
</feature>
<dbReference type="RefSeq" id="WP_124029360.1">
    <property type="nucleotide sequence ID" value="NZ_JBHRSN010000012.1"/>
</dbReference>
<comment type="similarity">
    <text evidence="2 8">Belongs to the PanB family.</text>
</comment>
<evidence type="ECO:0000256" key="6">
    <source>
        <dbReference type="ARBA" id="ARBA00022723"/>
    </source>
</evidence>
<comment type="function">
    <text evidence="7 8">Catalyzes the reversible reaction in which hydroxymethyl group from 5,10-methylenetetrahydrofolate is transferred onto alpha-ketoisovalerate to form ketopantoate.</text>
</comment>
<protein>
    <recommendedName>
        <fullName evidence="8">3-methyl-2-oxobutanoate hydroxymethyltransferase</fullName>
        <ecNumber evidence="8">2.1.2.11</ecNumber>
    </recommendedName>
    <alternativeName>
        <fullName evidence="8">Ketopantoate hydroxymethyltransferase</fullName>
        <shortName evidence="8">KPHMT</shortName>
    </alternativeName>
</protein>
<dbReference type="Gene3D" id="3.20.20.60">
    <property type="entry name" value="Phosphoenolpyruvate-binding domains"/>
    <property type="match status" value="1"/>
</dbReference>
<accession>A0A3N5Z7M1</accession>
<dbReference type="CDD" id="cd06557">
    <property type="entry name" value="KPHMT-like"/>
    <property type="match status" value="1"/>
</dbReference>
<evidence type="ECO:0000313" key="13">
    <source>
        <dbReference type="Proteomes" id="UP000275281"/>
    </source>
</evidence>
<dbReference type="SUPFAM" id="SSF51621">
    <property type="entry name" value="Phosphoenolpyruvate/pyruvate domain"/>
    <property type="match status" value="1"/>
</dbReference>
<dbReference type="HAMAP" id="MF_00156">
    <property type="entry name" value="PanB"/>
    <property type="match status" value="1"/>
</dbReference>
<sequence>MKKVTLSTLLKKKQSQEKITALTAYDASFAKLFDEQGIDVMLIGDSLGMVLNGQDDTLAVTTDDIAYHTKSVRSGTNRAFVIADMPFMSYSTPQTSYQNAAKLMAAGASMVKVEGDEWLADTIAGLRQRGVPVCGHLGLTPQSVHVFGGFKVQGRSDSAAEKLLASAKALEQAGIQMLVLECVPTELGKRVTQALSIPVIGIGAGVHTDGQILVMHDMFGVSANYMPKFSKNYLVETGDLRKAVMQYIEDVHKGQFPGPEHSFE</sequence>
<evidence type="ECO:0000256" key="3">
    <source>
        <dbReference type="ARBA" id="ARBA00011424"/>
    </source>
</evidence>
<evidence type="ECO:0000256" key="7">
    <source>
        <dbReference type="ARBA" id="ARBA00056497"/>
    </source>
</evidence>
<dbReference type="PANTHER" id="PTHR20881">
    <property type="entry name" value="3-METHYL-2-OXOBUTANOATE HYDROXYMETHYLTRANSFERASE"/>
    <property type="match status" value="1"/>
</dbReference>
<dbReference type="InterPro" id="IPR003700">
    <property type="entry name" value="Pantoate_hydroxy_MeTrfase"/>
</dbReference>
<evidence type="ECO:0000256" key="5">
    <source>
        <dbReference type="ARBA" id="ARBA00022679"/>
    </source>
</evidence>
<keyword evidence="13" id="KW-1185">Reference proteome</keyword>
<comment type="pathway">
    <text evidence="1 8">Cofactor biosynthesis; (R)-pantothenate biosynthesis; (R)-pantoate from 3-methyl-2-oxobutanoate: step 1/2.</text>
</comment>
<dbReference type="PANTHER" id="PTHR20881:SF0">
    <property type="entry name" value="3-METHYL-2-OXOBUTANOATE HYDROXYMETHYLTRANSFERASE"/>
    <property type="match status" value="1"/>
</dbReference>
<dbReference type="OrthoDB" id="9781789at2"/>
<evidence type="ECO:0000256" key="11">
    <source>
        <dbReference type="PIRSR" id="PIRSR000388-3"/>
    </source>
</evidence>
<dbReference type="EMBL" id="RPOK01000007">
    <property type="protein sequence ID" value="RPJ64838.1"/>
    <property type="molecule type" value="Genomic_DNA"/>
</dbReference>
<dbReference type="PIRSF" id="PIRSF000388">
    <property type="entry name" value="Pantoate_hydroxy_MeTrfase"/>
    <property type="match status" value="1"/>
</dbReference>
<evidence type="ECO:0000256" key="10">
    <source>
        <dbReference type="PIRSR" id="PIRSR000388-2"/>
    </source>
</evidence>
<dbReference type="Pfam" id="PF02548">
    <property type="entry name" value="Pantoate_transf"/>
    <property type="match status" value="1"/>
</dbReference>
<feature type="binding site" evidence="8 11">
    <location>
        <position position="84"/>
    </location>
    <ligand>
        <name>Mg(2+)</name>
        <dbReference type="ChEBI" id="CHEBI:18420"/>
    </ligand>
</feature>
<gene>
    <name evidence="8 12" type="primary">panB</name>
    <name evidence="12" type="ORF">DRW07_18110</name>
</gene>
<reference evidence="12 13" key="1">
    <citation type="submission" date="2018-11" db="EMBL/GenBank/DDBJ databases">
        <authorList>
            <person name="Ye M.-Q."/>
            <person name="Du Z.-J."/>
        </authorList>
    </citation>
    <scope>NUCLEOTIDE SEQUENCE [LARGE SCALE GENOMIC DNA]</scope>
    <source>
        <strain evidence="12 13">U0105</strain>
    </source>
</reference>
<dbReference type="AlphaFoldDB" id="A0A3N5Z7M1"/>
<dbReference type="InterPro" id="IPR040442">
    <property type="entry name" value="Pyrv_kinase-like_dom_sf"/>
</dbReference>
<keyword evidence="4 8" id="KW-0566">Pantothenate biosynthesis</keyword>
<organism evidence="12 13">
    <name type="scientific">Alteromonas sediminis</name>
    <dbReference type="NCBI Taxonomy" id="2259342"/>
    <lineage>
        <taxon>Bacteria</taxon>
        <taxon>Pseudomonadati</taxon>
        <taxon>Pseudomonadota</taxon>
        <taxon>Gammaproteobacteria</taxon>
        <taxon>Alteromonadales</taxon>
        <taxon>Alteromonadaceae</taxon>
        <taxon>Alteromonas/Salinimonas group</taxon>
        <taxon>Alteromonas</taxon>
    </lineage>
</organism>
<comment type="subunit">
    <text evidence="3 8">Homodecamer; pentamer of dimers.</text>
</comment>
<keyword evidence="8 11" id="KW-0460">Magnesium</keyword>
<evidence type="ECO:0000256" key="4">
    <source>
        <dbReference type="ARBA" id="ARBA00022655"/>
    </source>
</evidence>
<evidence type="ECO:0000256" key="1">
    <source>
        <dbReference type="ARBA" id="ARBA00005033"/>
    </source>
</evidence>
<feature type="binding site" evidence="8 11">
    <location>
        <position position="45"/>
    </location>
    <ligand>
        <name>Mg(2+)</name>
        <dbReference type="ChEBI" id="CHEBI:18420"/>
    </ligand>
</feature>
<name>A0A3N5Z7M1_9ALTE</name>
<feature type="active site" description="Proton acceptor" evidence="8 9">
    <location>
        <position position="181"/>
    </location>
</feature>
<evidence type="ECO:0000256" key="9">
    <source>
        <dbReference type="PIRSR" id="PIRSR000388-1"/>
    </source>
</evidence>
<keyword evidence="5 8" id="KW-0808">Transferase</keyword>
<dbReference type="GO" id="GO:0032259">
    <property type="term" value="P:methylation"/>
    <property type="evidence" value="ECO:0007669"/>
    <property type="project" value="UniProtKB-KW"/>
</dbReference>
<comment type="subcellular location">
    <subcellularLocation>
        <location evidence="8">Cytoplasm</location>
    </subcellularLocation>
</comment>
<dbReference type="GO" id="GO:0000287">
    <property type="term" value="F:magnesium ion binding"/>
    <property type="evidence" value="ECO:0007669"/>
    <property type="project" value="TreeGrafter"/>
</dbReference>
<dbReference type="GO" id="GO:0003864">
    <property type="term" value="F:3-methyl-2-oxobutanoate hydroxymethyltransferase activity"/>
    <property type="evidence" value="ECO:0007669"/>
    <property type="project" value="UniProtKB-UniRule"/>
</dbReference>